<feature type="non-terminal residue" evidence="1">
    <location>
        <position position="205"/>
    </location>
</feature>
<proteinExistence type="predicted"/>
<dbReference type="Proteomes" id="UP000485058">
    <property type="component" value="Unassembled WGS sequence"/>
</dbReference>
<sequence>MRTTSTTYNNAATLLIQARAKPKHSQSRCGEAHPRRDVLMTPLLATLASAVAAGSPQRAAAEVASAVAVAPGQTQELYDQILAYRFQYPVSTTSGEPLKMLLTHPPEKYSSAAPLTADARQRIVSELLELRKFVNINVCVGPASGVLKDSPPESWKPLDVALTVLIDRSTSRLTTGQRFALNDVEEAHAEQRPSGTYFVYEHRSQ</sequence>
<comment type="caution">
    <text evidence="1">The sequence shown here is derived from an EMBL/GenBank/DDBJ whole genome shotgun (WGS) entry which is preliminary data.</text>
</comment>
<dbReference type="EMBL" id="BLLF01003595">
    <property type="protein sequence ID" value="GFH27732.1"/>
    <property type="molecule type" value="Genomic_DNA"/>
</dbReference>
<dbReference type="AlphaFoldDB" id="A0A6A0A5F5"/>
<evidence type="ECO:0000313" key="2">
    <source>
        <dbReference type="Proteomes" id="UP000485058"/>
    </source>
</evidence>
<accession>A0A6A0A5F5</accession>
<organism evidence="1 2">
    <name type="scientific">Haematococcus lacustris</name>
    <name type="common">Green alga</name>
    <name type="synonym">Haematococcus pluvialis</name>
    <dbReference type="NCBI Taxonomy" id="44745"/>
    <lineage>
        <taxon>Eukaryota</taxon>
        <taxon>Viridiplantae</taxon>
        <taxon>Chlorophyta</taxon>
        <taxon>core chlorophytes</taxon>
        <taxon>Chlorophyceae</taxon>
        <taxon>CS clade</taxon>
        <taxon>Chlamydomonadales</taxon>
        <taxon>Haematococcaceae</taxon>
        <taxon>Haematococcus</taxon>
    </lineage>
</organism>
<keyword evidence="2" id="KW-1185">Reference proteome</keyword>
<protein>
    <submittedName>
        <fullName evidence="1">PsbP domain-containing protein</fullName>
    </submittedName>
</protein>
<gene>
    <name evidence="1" type="ORF">HaLaN_26106</name>
</gene>
<evidence type="ECO:0000313" key="1">
    <source>
        <dbReference type="EMBL" id="GFH27732.1"/>
    </source>
</evidence>
<reference evidence="1 2" key="1">
    <citation type="submission" date="2020-02" db="EMBL/GenBank/DDBJ databases">
        <title>Draft genome sequence of Haematococcus lacustris strain NIES-144.</title>
        <authorList>
            <person name="Morimoto D."/>
            <person name="Nakagawa S."/>
            <person name="Yoshida T."/>
            <person name="Sawayama S."/>
        </authorList>
    </citation>
    <scope>NUCLEOTIDE SEQUENCE [LARGE SCALE GENOMIC DNA]</scope>
    <source>
        <strain evidence="1 2">NIES-144</strain>
    </source>
</reference>
<name>A0A6A0A5F5_HAELA</name>